<comment type="subcellular location">
    <subcellularLocation>
        <location evidence="1 8">Endoplasmic reticulum membrane</location>
        <topology evidence="1 8">Multi-pass membrane protein</topology>
    </subcellularLocation>
</comment>
<dbReference type="GO" id="GO:0006506">
    <property type="term" value="P:GPI anchor biosynthetic process"/>
    <property type="evidence" value="ECO:0007669"/>
    <property type="project" value="TreeGrafter"/>
</dbReference>
<dbReference type="InterPro" id="IPR005599">
    <property type="entry name" value="GPI_mannosylTrfase"/>
</dbReference>
<proteinExistence type="inferred from homology"/>
<feature type="transmembrane region" description="Helical" evidence="8">
    <location>
        <begin position="489"/>
        <end position="510"/>
    </location>
</feature>
<dbReference type="RefSeq" id="XP_029215932.1">
    <property type="nucleotide sequence ID" value="XM_029361117.1"/>
</dbReference>
<accession>A0A2A9M8B5</accession>
<dbReference type="Pfam" id="PF03901">
    <property type="entry name" value="Glyco_transf_22"/>
    <property type="match status" value="1"/>
</dbReference>
<evidence type="ECO:0000256" key="9">
    <source>
        <dbReference type="SAM" id="MobiDB-lite"/>
    </source>
</evidence>
<protein>
    <recommendedName>
        <fullName evidence="8">Mannosyltransferase</fullName>
        <ecNumber evidence="8">2.4.1.-</ecNumber>
    </recommendedName>
</protein>
<evidence type="ECO:0000313" key="11">
    <source>
        <dbReference type="Proteomes" id="UP000224006"/>
    </source>
</evidence>
<name>A0A2A9M8B5_BESBE</name>
<dbReference type="AlphaFoldDB" id="A0A2A9M8B5"/>
<dbReference type="EMBL" id="NWUJ01000013">
    <property type="protein sequence ID" value="PFH31923.1"/>
    <property type="molecule type" value="Genomic_DNA"/>
</dbReference>
<keyword evidence="11" id="KW-1185">Reference proteome</keyword>
<evidence type="ECO:0000256" key="8">
    <source>
        <dbReference type="RuleBase" id="RU363075"/>
    </source>
</evidence>
<keyword evidence="6 8" id="KW-1133">Transmembrane helix</keyword>
<feature type="transmembrane region" description="Helical" evidence="8">
    <location>
        <begin position="171"/>
        <end position="189"/>
    </location>
</feature>
<dbReference type="GO" id="GO:0005789">
    <property type="term" value="C:endoplasmic reticulum membrane"/>
    <property type="evidence" value="ECO:0007669"/>
    <property type="project" value="UniProtKB-SubCell"/>
</dbReference>
<evidence type="ECO:0000313" key="10">
    <source>
        <dbReference type="EMBL" id="PFH31923.1"/>
    </source>
</evidence>
<dbReference type="STRING" id="94643.A0A2A9M8B5"/>
<evidence type="ECO:0000256" key="3">
    <source>
        <dbReference type="ARBA" id="ARBA00022679"/>
    </source>
</evidence>
<dbReference type="KEGG" id="bbes:BESB_024150"/>
<keyword evidence="2 8" id="KW-0328">Glycosyltransferase</keyword>
<dbReference type="GeneID" id="40307475"/>
<evidence type="ECO:0000256" key="1">
    <source>
        <dbReference type="ARBA" id="ARBA00004477"/>
    </source>
</evidence>
<dbReference type="EC" id="2.4.1.-" evidence="8"/>
<feature type="transmembrane region" description="Helical" evidence="8">
    <location>
        <begin position="201"/>
        <end position="222"/>
    </location>
</feature>
<feature type="region of interest" description="Disordered" evidence="9">
    <location>
        <begin position="1"/>
        <end position="20"/>
    </location>
</feature>
<dbReference type="GO" id="GO:0000026">
    <property type="term" value="F:alpha-1,2-mannosyltransferase activity"/>
    <property type="evidence" value="ECO:0007669"/>
    <property type="project" value="TreeGrafter"/>
</dbReference>
<reference evidence="10 11" key="1">
    <citation type="submission" date="2017-09" db="EMBL/GenBank/DDBJ databases">
        <title>Genome sequencing of Besnoitia besnoiti strain Bb-Ger1.</title>
        <authorList>
            <person name="Schares G."/>
            <person name="Venepally P."/>
            <person name="Lorenzi H.A."/>
        </authorList>
    </citation>
    <scope>NUCLEOTIDE SEQUENCE [LARGE SCALE GENOMIC DNA]</scope>
    <source>
        <strain evidence="10 11">Bb-Ger1</strain>
    </source>
</reference>
<keyword evidence="4 8" id="KW-0812">Transmembrane</keyword>
<feature type="transmembrane region" description="Helical" evidence="8">
    <location>
        <begin position="466"/>
        <end position="483"/>
    </location>
</feature>
<sequence>MGTERLGRTSAHAAKRSERTKSFGRLKASRVANETLPDGAILAGLLVFRVVNGLVLKSSFNPDEHWQSSEVAHHLVFGYGFLTWEWEPCIALRSVVHPALFAAVYWLLARVGLDSPSLVALAPRVLQSIIAAFTDYGTYRLAKAWYPLSRGPEGRRCDNADTSSRATPYSLAYFALICSVFSWFNFFCIPRTYSNCLEAALNVWSLLFFAEVSAAAYTHALIASSAEAPRSPSVTPRQPNGADKFSRSAVSTGEVQQSAPHRVYAHDLRGRALPESKMRFRHRSRIAWALVLAAISVLVRPTAAIFWSVFCLCKLAQLSSIGTPENMRRDPAERQRLTLLKPASFFRLCVVIGVAAVTFGAVCDSLFYGFVTFPPWNFVKFNLFSDPGRFYGSQPWHYFLLEAPGVVLLSFYPVLAVGVTVWWAALAATLGKPPARKAASGEASARPICCVPFTRLAQGFILRDDGATILATAFSLVSLSLATHKEYRFMVPFLPPLLIFTGIGLGRIVVGRDVILRQLVVSPLHQETPRQSPAKPHRASGWLKFSLGAIFAVQGVAAIICSFFHQMGASGIVGRLQAVPETATVFFLTSCHELPFYSHVHRRIRMGFLDCSPRVDDDMLPMNWQQRFWRGTKEERVAFLDALFPVHPQESAVVSPSLPPSDAYSNVEIASDPWTNSWFGNAKTRQVMAPQNPAKCLDYRFSVPLEARRAPTHLVVPSVLVADLAEWLAQRGYEEAGDPVFDAVFAETPAGDVRWQYLHVFENRT</sequence>
<evidence type="ECO:0000256" key="2">
    <source>
        <dbReference type="ARBA" id="ARBA00022676"/>
    </source>
</evidence>
<feature type="transmembrane region" description="Helical" evidence="8">
    <location>
        <begin position="545"/>
        <end position="565"/>
    </location>
</feature>
<evidence type="ECO:0000256" key="4">
    <source>
        <dbReference type="ARBA" id="ARBA00022692"/>
    </source>
</evidence>
<comment type="caution">
    <text evidence="10">The sequence shown here is derived from an EMBL/GenBank/DDBJ whole genome shotgun (WGS) entry which is preliminary data.</text>
</comment>
<feature type="transmembrane region" description="Helical" evidence="8">
    <location>
        <begin position="286"/>
        <end position="310"/>
    </location>
</feature>
<dbReference type="PANTHER" id="PTHR22760:SF4">
    <property type="entry name" value="GPI MANNOSYLTRANSFERASE 3"/>
    <property type="match status" value="1"/>
</dbReference>
<dbReference type="VEuPathDB" id="ToxoDB:BESB_024150"/>
<gene>
    <name evidence="10" type="ORF">BESB_024150</name>
</gene>
<keyword evidence="5 8" id="KW-0256">Endoplasmic reticulum</keyword>
<evidence type="ECO:0000256" key="5">
    <source>
        <dbReference type="ARBA" id="ARBA00022824"/>
    </source>
</evidence>
<keyword evidence="7 8" id="KW-0472">Membrane</keyword>
<evidence type="ECO:0000256" key="7">
    <source>
        <dbReference type="ARBA" id="ARBA00023136"/>
    </source>
</evidence>
<organism evidence="10 11">
    <name type="scientific">Besnoitia besnoiti</name>
    <name type="common">Apicomplexan protozoan</name>
    <dbReference type="NCBI Taxonomy" id="94643"/>
    <lineage>
        <taxon>Eukaryota</taxon>
        <taxon>Sar</taxon>
        <taxon>Alveolata</taxon>
        <taxon>Apicomplexa</taxon>
        <taxon>Conoidasida</taxon>
        <taxon>Coccidia</taxon>
        <taxon>Eucoccidiorida</taxon>
        <taxon>Eimeriorina</taxon>
        <taxon>Sarcocystidae</taxon>
        <taxon>Besnoitia</taxon>
    </lineage>
</organism>
<keyword evidence="3 10" id="KW-0808">Transferase</keyword>
<dbReference type="Proteomes" id="UP000224006">
    <property type="component" value="Chromosome XII"/>
</dbReference>
<feature type="transmembrane region" description="Helical" evidence="8">
    <location>
        <begin position="406"/>
        <end position="430"/>
    </location>
</feature>
<dbReference type="PANTHER" id="PTHR22760">
    <property type="entry name" value="GLYCOSYLTRANSFERASE"/>
    <property type="match status" value="1"/>
</dbReference>
<feature type="transmembrane region" description="Helical" evidence="8">
    <location>
        <begin position="345"/>
        <end position="371"/>
    </location>
</feature>
<evidence type="ECO:0000256" key="6">
    <source>
        <dbReference type="ARBA" id="ARBA00022989"/>
    </source>
</evidence>
<dbReference type="OrthoDB" id="416834at2759"/>
<comment type="similarity">
    <text evidence="8">Belongs to the glycosyltransferase 22 family.</text>
</comment>